<feature type="signal peptide" evidence="6">
    <location>
        <begin position="1"/>
        <end position="18"/>
    </location>
</feature>
<dbReference type="InterPro" id="IPR006664">
    <property type="entry name" value="OMP_bac"/>
</dbReference>
<keyword evidence="9" id="KW-1185">Reference proteome</keyword>
<dbReference type="SUPFAM" id="SSF103088">
    <property type="entry name" value="OmpA-like"/>
    <property type="match status" value="1"/>
</dbReference>
<dbReference type="InterPro" id="IPR006665">
    <property type="entry name" value="OmpA-like"/>
</dbReference>
<dbReference type="PRINTS" id="PR01023">
    <property type="entry name" value="NAFLGMOTY"/>
</dbReference>
<organism evidence="8 9">
    <name type="scientific">Paraburkholderia dinghuensis</name>
    <dbReference type="NCBI Taxonomy" id="2305225"/>
    <lineage>
        <taxon>Bacteria</taxon>
        <taxon>Pseudomonadati</taxon>
        <taxon>Pseudomonadota</taxon>
        <taxon>Betaproteobacteria</taxon>
        <taxon>Burkholderiales</taxon>
        <taxon>Burkholderiaceae</taxon>
        <taxon>Paraburkholderia</taxon>
    </lineage>
</organism>
<evidence type="ECO:0000313" key="8">
    <source>
        <dbReference type="EMBL" id="RQH06148.1"/>
    </source>
</evidence>
<dbReference type="GO" id="GO:0009279">
    <property type="term" value="C:cell outer membrane"/>
    <property type="evidence" value="ECO:0007669"/>
    <property type="project" value="UniProtKB-SubCell"/>
</dbReference>
<evidence type="ECO:0000259" key="7">
    <source>
        <dbReference type="PROSITE" id="PS51123"/>
    </source>
</evidence>
<comment type="caution">
    <text evidence="8">The sequence shown here is derived from an EMBL/GenBank/DDBJ whole genome shotgun (WGS) entry which is preliminary data.</text>
</comment>
<evidence type="ECO:0000313" key="9">
    <source>
        <dbReference type="Proteomes" id="UP000272778"/>
    </source>
</evidence>
<dbReference type="PANTHER" id="PTHR30329">
    <property type="entry name" value="STATOR ELEMENT OF FLAGELLAR MOTOR COMPLEX"/>
    <property type="match status" value="1"/>
</dbReference>
<comment type="subcellular location">
    <subcellularLocation>
        <location evidence="1">Cell outer membrane</location>
    </subcellularLocation>
</comment>
<evidence type="ECO:0000256" key="6">
    <source>
        <dbReference type="SAM" id="SignalP"/>
    </source>
</evidence>
<keyword evidence="2 4" id="KW-0472">Membrane</keyword>
<dbReference type="InterPro" id="IPR050330">
    <property type="entry name" value="Bact_OuterMem_StrucFunc"/>
</dbReference>
<dbReference type="AlphaFoldDB" id="A0A3N6MQY1"/>
<protein>
    <submittedName>
        <fullName evidence="8">OmpA family protein</fullName>
    </submittedName>
</protein>
<dbReference type="PROSITE" id="PS51123">
    <property type="entry name" value="OMPA_2"/>
    <property type="match status" value="1"/>
</dbReference>
<evidence type="ECO:0000256" key="3">
    <source>
        <dbReference type="ARBA" id="ARBA00023237"/>
    </source>
</evidence>
<keyword evidence="6" id="KW-0732">Signal</keyword>
<proteinExistence type="predicted"/>
<dbReference type="PRINTS" id="PR01021">
    <property type="entry name" value="OMPADOMAIN"/>
</dbReference>
<dbReference type="Proteomes" id="UP000272778">
    <property type="component" value="Unassembled WGS sequence"/>
</dbReference>
<dbReference type="CDD" id="cd07185">
    <property type="entry name" value="OmpA_C-like"/>
    <property type="match status" value="1"/>
</dbReference>
<dbReference type="PROSITE" id="PS51257">
    <property type="entry name" value="PROKAR_LIPOPROTEIN"/>
    <property type="match status" value="1"/>
</dbReference>
<dbReference type="Gene3D" id="3.30.1330.60">
    <property type="entry name" value="OmpA-like domain"/>
    <property type="match status" value="1"/>
</dbReference>
<evidence type="ECO:0000256" key="4">
    <source>
        <dbReference type="PROSITE-ProRule" id="PRU00473"/>
    </source>
</evidence>
<keyword evidence="3" id="KW-0998">Cell outer membrane</keyword>
<dbReference type="InterPro" id="IPR036737">
    <property type="entry name" value="OmpA-like_sf"/>
</dbReference>
<feature type="chain" id="PRO_5018179867" evidence="6">
    <location>
        <begin position="19"/>
        <end position="236"/>
    </location>
</feature>
<dbReference type="RefSeq" id="WP_124151522.1">
    <property type="nucleotide sequence ID" value="NZ_RQIS01000008.1"/>
</dbReference>
<evidence type="ECO:0000256" key="1">
    <source>
        <dbReference type="ARBA" id="ARBA00004442"/>
    </source>
</evidence>
<reference evidence="8 9" key="1">
    <citation type="submission" date="2018-11" db="EMBL/GenBank/DDBJ databases">
        <title>Paraburkholderia sp. DHOA04, isolated from soil.</title>
        <authorList>
            <person name="Gao Z.-H."/>
            <person name="Qiu L.-H."/>
            <person name="Fu J.-C."/>
        </authorList>
    </citation>
    <scope>NUCLEOTIDE SEQUENCE [LARGE SCALE GENOMIC DNA]</scope>
    <source>
        <strain evidence="8 9">DHOA04</strain>
    </source>
</reference>
<dbReference type="PANTHER" id="PTHR30329:SF21">
    <property type="entry name" value="LIPOPROTEIN YIAD-RELATED"/>
    <property type="match status" value="1"/>
</dbReference>
<evidence type="ECO:0000256" key="2">
    <source>
        <dbReference type="ARBA" id="ARBA00023136"/>
    </source>
</evidence>
<dbReference type="EMBL" id="RQIS01000008">
    <property type="protein sequence ID" value="RQH06148.1"/>
    <property type="molecule type" value="Genomic_DNA"/>
</dbReference>
<sequence>MKLRVLSASALAALTVVATGCTTASGPLHNLDVVTLANGTQAHRVQCYGLFESSATCMKKVNEICGDKQPLRVSSVDRTVADYAPKGDPREIVFICQAPQPVVQAPPPPPPVVEAPPPPRTITLEADTNFAFDKADLLPVGKQKLDAFIKESDGVNIGTVLIGGHTDSVGSKAYNDRLSLRRAQTVRSYLASKGLHASQFDVQGYGFSKPVDSNATAEGRARNRRVEVQTSGVTMQ</sequence>
<gene>
    <name evidence="8" type="ORF">D1Y85_13300</name>
</gene>
<dbReference type="Pfam" id="PF00691">
    <property type="entry name" value="OmpA"/>
    <property type="match status" value="1"/>
</dbReference>
<accession>A0A3N6MQY1</accession>
<evidence type="ECO:0000256" key="5">
    <source>
        <dbReference type="SAM" id="MobiDB-lite"/>
    </source>
</evidence>
<feature type="region of interest" description="Disordered" evidence="5">
    <location>
        <begin position="212"/>
        <end position="236"/>
    </location>
</feature>
<name>A0A3N6MQY1_9BURK</name>
<dbReference type="OrthoDB" id="9782229at2"/>
<feature type="domain" description="OmpA-like" evidence="7">
    <location>
        <begin position="117"/>
        <end position="234"/>
    </location>
</feature>